<dbReference type="InterPro" id="IPR010977">
    <property type="entry name" value="Aromatic_deC"/>
</dbReference>
<sequence>MLIFPLPSSYPAILADMLCGAIGCIGFSWISSPACTELEVVMLDWLGELIGLPKEFLAKNGTNGGGVIQGSASDATLVTLLSAKQKKLNSLLIGKKSEVPVTSLVAYASGKFAVTTMLILIYNVA</sequence>
<dbReference type="InterPro" id="IPR015421">
    <property type="entry name" value="PyrdxlP-dep_Trfase_major"/>
</dbReference>
<evidence type="ECO:0000256" key="6">
    <source>
        <dbReference type="ARBA" id="ARBA00023239"/>
    </source>
</evidence>
<dbReference type="GO" id="GO:0004058">
    <property type="term" value="F:aromatic-L-amino-acid decarboxylase activity"/>
    <property type="evidence" value="ECO:0007669"/>
    <property type="project" value="UniProtKB-EC"/>
</dbReference>
<dbReference type="Gene3D" id="3.40.640.10">
    <property type="entry name" value="Type I PLP-dependent aspartate aminotransferase-like (Major domain)"/>
    <property type="match status" value="1"/>
</dbReference>
<gene>
    <name evidence="11" type="primary">DDC</name>
    <name evidence="11" type="ORF">Anas_09391</name>
</gene>
<protein>
    <recommendedName>
        <fullName evidence="8">Aromatic-L-amino-acid decarboxylase</fullName>
        <ecNumber evidence="7">4.1.1.28</ecNumber>
    </recommendedName>
    <alternativeName>
        <fullName evidence="9">DOPA decarboxylase</fullName>
    </alternativeName>
</protein>
<evidence type="ECO:0000256" key="5">
    <source>
        <dbReference type="ARBA" id="ARBA00022898"/>
    </source>
</evidence>
<dbReference type="PANTHER" id="PTHR11999:SF167">
    <property type="entry name" value="AROMATIC-L-AMINO-ACID DECARBOXYLASE"/>
    <property type="match status" value="1"/>
</dbReference>
<dbReference type="GO" id="GO:0042423">
    <property type="term" value="P:catecholamine biosynthetic process"/>
    <property type="evidence" value="ECO:0007669"/>
    <property type="project" value="UniProtKB-KW"/>
</dbReference>
<dbReference type="Pfam" id="PF00282">
    <property type="entry name" value="Pyridoxal_deC"/>
    <property type="match status" value="1"/>
</dbReference>
<comment type="cofactor">
    <cofactor evidence="1 10">
        <name>pyridoxal 5'-phosphate</name>
        <dbReference type="ChEBI" id="CHEBI:597326"/>
    </cofactor>
</comment>
<name>A0A5N5T6N6_9CRUS</name>
<evidence type="ECO:0000256" key="2">
    <source>
        <dbReference type="ARBA" id="ARBA00011738"/>
    </source>
</evidence>
<keyword evidence="3" id="KW-0127">Catecholamine biosynthesis</keyword>
<evidence type="ECO:0000256" key="9">
    <source>
        <dbReference type="ARBA" id="ARBA00041275"/>
    </source>
</evidence>
<dbReference type="EMBL" id="SEYY01008446">
    <property type="protein sequence ID" value="KAB7502152.1"/>
    <property type="molecule type" value="Genomic_DNA"/>
</dbReference>
<evidence type="ECO:0000256" key="1">
    <source>
        <dbReference type="ARBA" id="ARBA00001933"/>
    </source>
</evidence>
<dbReference type="EC" id="4.1.1.28" evidence="7"/>
<organism evidence="11 12">
    <name type="scientific">Armadillidium nasatum</name>
    <dbReference type="NCBI Taxonomy" id="96803"/>
    <lineage>
        <taxon>Eukaryota</taxon>
        <taxon>Metazoa</taxon>
        <taxon>Ecdysozoa</taxon>
        <taxon>Arthropoda</taxon>
        <taxon>Crustacea</taxon>
        <taxon>Multicrustacea</taxon>
        <taxon>Malacostraca</taxon>
        <taxon>Eumalacostraca</taxon>
        <taxon>Peracarida</taxon>
        <taxon>Isopoda</taxon>
        <taxon>Oniscidea</taxon>
        <taxon>Crinocheta</taxon>
        <taxon>Armadillidiidae</taxon>
        <taxon>Armadillidium</taxon>
    </lineage>
</organism>
<dbReference type="GO" id="GO:0019752">
    <property type="term" value="P:carboxylic acid metabolic process"/>
    <property type="evidence" value="ECO:0007669"/>
    <property type="project" value="InterPro"/>
</dbReference>
<reference evidence="11 12" key="1">
    <citation type="journal article" date="2019" name="PLoS Biol.">
        <title>Sex chromosomes control vertical transmission of feminizing Wolbachia symbionts in an isopod.</title>
        <authorList>
            <person name="Becking T."/>
            <person name="Chebbi M.A."/>
            <person name="Giraud I."/>
            <person name="Moumen B."/>
            <person name="Laverre T."/>
            <person name="Caubet Y."/>
            <person name="Peccoud J."/>
            <person name="Gilbert C."/>
            <person name="Cordaux R."/>
        </authorList>
    </citation>
    <scope>NUCLEOTIDE SEQUENCE [LARGE SCALE GENOMIC DNA]</scope>
    <source>
        <strain evidence="11">ANa2</strain>
        <tissue evidence="11">Whole body excluding digestive tract and cuticle</tissue>
    </source>
</reference>
<dbReference type="GO" id="GO:0005737">
    <property type="term" value="C:cytoplasm"/>
    <property type="evidence" value="ECO:0007669"/>
    <property type="project" value="TreeGrafter"/>
</dbReference>
<dbReference type="GO" id="GO:0042427">
    <property type="term" value="P:serotonin biosynthetic process"/>
    <property type="evidence" value="ECO:0007669"/>
    <property type="project" value="TreeGrafter"/>
</dbReference>
<comment type="subunit">
    <text evidence="2">Homodimer.</text>
</comment>
<dbReference type="SUPFAM" id="SSF53383">
    <property type="entry name" value="PLP-dependent transferases"/>
    <property type="match status" value="1"/>
</dbReference>
<accession>A0A5N5T6N6</accession>
<dbReference type="InterPro" id="IPR015424">
    <property type="entry name" value="PyrdxlP-dep_Trfase"/>
</dbReference>
<evidence type="ECO:0000256" key="7">
    <source>
        <dbReference type="ARBA" id="ARBA00038886"/>
    </source>
</evidence>
<evidence type="ECO:0000256" key="8">
    <source>
        <dbReference type="ARBA" id="ARBA00040968"/>
    </source>
</evidence>
<dbReference type="AlphaFoldDB" id="A0A5N5T6N6"/>
<keyword evidence="12" id="KW-1185">Reference proteome</keyword>
<dbReference type="PRINTS" id="PR00800">
    <property type="entry name" value="YHDCRBOXLASE"/>
</dbReference>
<proteinExistence type="inferred from homology"/>
<dbReference type="OrthoDB" id="639767at2759"/>
<keyword evidence="5 10" id="KW-0663">Pyridoxal phosphate</keyword>
<dbReference type="GO" id="GO:0006520">
    <property type="term" value="P:amino acid metabolic process"/>
    <property type="evidence" value="ECO:0007669"/>
    <property type="project" value="InterPro"/>
</dbReference>
<dbReference type="InterPro" id="IPR002129">
    <property type="entry name" value="PyrdxlP-dep_de-COase"/>
</dbReference>
<comment type="caution">
    <text evidence="11">The sequence shown here is derived from an EMBL/GenBank/DDBJ whole genome shotgun (WGS) entry which is preliminary data.</text>
</comment>
<comment type="similarity">
    <text evidence="10">Belongs to the group II decarboxylase family.</text>
</comment>
<keyword evidence="6 10" id="KW-0456">Lyase</keyword>
<evidence type="ECO:0000256" key="3">
    <source>
        <dbReference type="ARBA" id="ARBA00022584"/>
    </source>
</evidence>
<dbReference type="Proteomes" id="UP000326759">
    <property type="component" value="Unassembled WGS sequence"/>
</dbReference>
<evidence type="ECO:0000313" key="12">
    <source>
        <dbReference type="Proteomes" id="UP000326759"/>
    </source>
</evidence>
<dbReference type="GO" id="GO:0030170">
    <property type="term" value="F:pyridoxal phosphate binding"/>
    <property type="evidence" value="ECO:0007669"/>
    <property type="project" value="InterPro"/>
</dbReference>
<evidence type="ECO:0000313" key="11">
    <source>
        <dbReference type="EMBL" id="KAB7502152.1"/>
    </source>
</evidence>
<dbReference type="PANTHER" id="PTHR11999">
    <property type="entry name" value="GROUP II PYRIDOXAL-5-PHOSPHATE DECARBOXYLASE"/>
    <property type="match status" value="1"/>
</dbReference>
<evidence type="ECO:0000256" key="10">
    <source>
        <dbReference type="RuleBase" id="RU000382"/>
    </source>
</evidence>
<evidence type="ECO:0000256" key="4">
    <source>
        <dbReference type="ARBA" id="ARBA00022793"/>
    </source>
</evidence>
<keyword evidence="4" id="KW-0210">Decarboxylase</keyword>